<dbReference type="SUPFAM" id="SSF54427">
    <property type="entry name" value="NTF2-like"/>
    <property type="match status" value="1"/>
</dbReference>
<dbReference type="Proteomes" id="UP001139353">
    <property type="component" value="Unassembled WGS sequence"/>
</dbReference>
<dbReference type="RefSeq" id="WP_275684699.1">
    <property type="nucleotide sequence ID" value="NZ_JAJLJH010000009.1"/>
</dbReference>
<dbReference type="AlphaFoldDB" id="A0A9X2C3R2"/>
<name>A0A9X2C3R2_9BURK</name>
<evidence type="ECO:0000259" key="1">
    <source>
        <dbReference type="Pfam" id="PF13474"/>
    </source>
</evidence>
<evidence type="ECO:0000313" key="3">
    <source>
        <dbReference type="Proteomes" id="UP001139353"/>
    </source>
</evidence>
<dbReference type="Gene3D" id="3.10.450.50">
    <property type="match status" value="1"/>
</dbReference>
<sequence>MTASDQPVRQALAAYQAAVLAKDVDAFVAIYADDARIFELWGTWEHDIASWREMAQGWFAFLGDQRSVVEAHDVRTQVSGDMALLTASLTYHAVDAAGQELRSLDNRLSWVLRERGGRWLVVHEHTSVPLAHDGGKGILKRPATA</sequence>
<protein>
    <submittedName>
        <fullName evidence="2">Nuclear transport factor 2 family protein</fullName>
    </submittedName>
</protein>
<evidence type="ECO:0000313" key="2">
    <source>
        <dbReference type="EMBL" id="MCK9688654.1"/>
    </source>
</evidence>
<dbReference type="InterPro" id="IPR032710">
    <property type="entry name" value="NTF2-like_dom_sf"/>
</dbReference>
<feature type="domain" description="SnoaL-like" evidence="1">
    <location>
        <begin position="8"/>
        <end position="130"/>
    </location>
</feature>
<organism evidence="2 3">
    <name type="scientific">Scleromatobacter humisilvae</name>
    <dbReference type="NCBI Taxonomy" id="2897159"/>
    <lineage>
        <taxon>Bacteria</taxon>
        <taxon>Pseudomonadati</taxon>
        <taxon>Pseudomonadota</taxon>
        <taxon>Betaproteobacteria</taxon>
        <taxon>Burkholderiales</taxon>
        <taxon>Sphaerotilaceae</taxon>
        <taxon>Scleromatobacter</taxon>
    </lineage>
</organism>
<keyword evidence="3" id="KW-1185">Reference proteome</keyword>
<proteinExistence type="predicted"/>
<comment type="caution">
    <text evidence="2">The sequence shown here is derived from an EMBL/GenBank/DDBJ whole genome shotgun (WGS) entry which is preliminary data.</text>
</comment>
<dbReference type="InterPro" id="IPR037401">
    <property type="entry name" value="SnoaL-like"/>
</dbReference>
<reference evidence="2" key="1">
    <citation type="submission" date="2021-11" db="EMBL/GenBank/DDBJ databases">
        <title>BS-T2-15 a new species belonging to the Comamonadaceae family isolated from the soil of a French oak forest.</title>
        <authorList>
            <person name="Mieszkin S."/>
            <person name="Alain K."/>
        </authorList>
    </citation>
    <scope>NUCLEOTIDE SEQUENCE</scope>
    <source>
        <strain evidence="2">BS-T2-15</strain>
    </source>
</reference>
<dbReference type="InterPro" id="IPR011944">
    <property type="entry name" value="Steroid_delta5-4_isomerase"/>
</dbReference>
<gene>
    <name evidence="2" type="ORF">LPC04_23330</name>
</gene>
<dbReference type="NCBIfam" id="TIGR02246">
    <property type="entry name" value="SgcJ/EcaC family oxidoreductase"/>
    <property type="match status" value="1"/>
</dbReference>
<dbReference type="Pfam" id="PF13474">
    <property type="entry name" value="SnoaL_3"/>
    <property type="match status" value="1"/>
</dbReference>
<dbReference type="EMBL" id="JAJLJH010000009">
    <property type="protein sequence ID" value="MCK9688654.1"/>
    <property type="molecule type" value="Genomic_DNA"/>
</dbReference>
<accession>A0A9X2C3R2</accession>